<comment type="caution">
    <text evidence="3">The sequence shown here is derived from an EMBL/GenBank/DDBJ whole genome shotgun (WGS) entry which is preliminary data.</text>
</comment>
<keyword evidence="2" id="KW-0496">Mitochondrion</keyword>
<dbReference type="Pfam" id="PF10356">
    <property type="entry name" value="RRG7"/>
    <property type="match status" value="1"/>
</dbReference>
<evidence type="ECO:0000313" key="3">
    <source>
        <dbReference type="EMBL" id="KAL0570302.1"/>
    </source>
</evidence>
<dbReference type="Proteomes" id="UP001465976">
    <property type="component" value="Unassembled WGS sequence"/>
</dbReference>
<comment type="subcellular location">
    <subcellularLocation>
        <location evidence="1">Mitochondrion</location>
    </subcellularLocation>
</comment>
<name>A0ABR3F4Y4_9AGAR</name>
<protein>
    <recommendedName>
        <fullName evidence="5">Restriction endonuclease type IV Mrr domain-containing protein</fullName>
    </recommendedName>
</protein>
<organism evidence="3 4">
    <name type="scientific">Marasmius crinis-equi</name>
    <dbReference type="NCBI Taxonomy" id="585013"/>
    <lineage>
        <taxon>Eukaryota</taxon>
        <taxon>Fungi</taxon>
        <taxon>Dikarya</taxon>
        <taxon>Basidiomycota</taxon>
        <taxon>Agaricomycotina</taxon>
        <taxon>Agaricomycetes</taxon>
        <taxon>Agaricomycetidae</taxon>
        <taxon>Agaricales</taxon>
        <taxon>Marasmiineae</taxon>
        <taxon>Marasmiaceae</taxon>
        <taxon>Marasmius</taxon>
    </lineage>
</organism>
<dbReference type="PANTHER" id="PTHR28133">
    <property type="entry name" value="REQUIRED FOR RESPIRATORY GROWTH PROTEIN 7, MITOCHONDRIAL"/>
    <property type="match status" value="1"/>
</dbReference>
<dbReference type="EMBL" id="JBAHYK010000959">
    <property type="protein sequence ID" value="KAL0570302.1"/>
    <property type="molecule type" value="Genomic_DNA"/>
</dbReference>
<proteinExistence type="predicted"/>
<dbReference type="PANTHER" id="PTHR28133:SF1">
    <property type="entry name" value="REQUIRED FOR RESPIRATORY GROWTH PROTEIN 7, MITOCHONDRIAL"/>
    <property type="match status" value="1"/>
</dbReference>
<evidence type="ECO:0000256" key="2">
    <source>
        <dbReference type="ARBA" id="ARBA00023128"/>
    </source>
</evidence>
<keyword evidence="4" id="KW-1185">Reference proteome</keyword>
<reference evidence="3 4" key="1">
    <citation type="submission" date="2024-02" db="EMBL/GenBank/DDBJ databases">
        <title>A draft genome for the cacao thread blight pathogen Marasmius crinis-equi.</title>
        <authorList>
            <person name="Cohen S.P."/>
            <person name="Baruah I.K."/>
            <person name="Amoako-Attah I."/>
            <person name="Bukari Y."/>
            <person name="Meinhardt L.W."/>
            <person name="Bailey B.A."/>
        </authorList>
    </citation>
    <scope>NUCLEOTIDE SEQUENCE [LARGE SCALE GENOMIC DNA]</scope>
    <source>
        <strain evidence="3 4">GH-76</strain>
    </source>
</reference>
<evidence type="ECO:0000256" key="1">
    <source>
        <dbReference type="ARBA" id="ARBA00004173"/>
    </source>
</evidence>
<evidence type="ECO:0008006" key="5">
    <source>
        <dbReference type="Google" id="ProtNLM"/>
    </source>
</evidence>
<sequence length="196" mass="21691">MTLTRVGGKEDGGIDLLGWWWVPCMDSSVEDVEFSARRRVRVVAQCKAERKKIGPKYVRELEGVVYRHMDKSMVPQDAVESGNETQHKSIVALFISESPFTKSALLRAMSSTVPFLLVHIPPMPSNTKLETEMNEIGTVVWNPALGAGSGLLQGKMEVRWTRGLGDTGFPTMWCKGRLVPSINLHVGMSSAFRGSK</sequence>
<dbReference type="InterPro" id="IPR018828">
    <property type="entry name" value="RRG7"/>
</dbReference>
<evidence type="ECO:0000313" key="4">
    <source>
        <dbReference type="Proteomes" id="UP001465976"/>
    </source>
</evidence>
<accession>A0ABR3F4Y4</accession>
<gene>
    <name evidence="3" type="ORF">V5O48_011666</name>
</gene>